<protein>
    <submittedName>
        <fullName evidence="3">CPBP family glutamic-type intramembrane protease</fullName>
        <ecNumber evidence="3">3.4.-.-</ecNumber>
    </submittedName>
</protein>
<keyword evidence="1" id="KW-0472">Membrane</keyword>
<keyword evidence="1" id="KW-0812">Transmembrane</keyword>
<dbReference type="EC" id="3.4.-.-" evidence="3"/>
<feature type="transmembrane region" description="Helical" evidence="1">
    <location>
        <begin position="209"/>
        <end position="230"/>
    </location>
</feature>
<feature type="transmembrane region" description="Helical" evidence="1">
    <location>
        <begin position="144"/>
        <end position="165"/>
    </location>
</feature>
<feature type="transmembrane region" description="Helical" evidence="1">
    <location>
        <begin position="186"/>
        <end position="203"/>
    </location>
</feature>
<dbReference type="Pfam" id="PF02517">
    <property type="entry name" value="Rce1-like"/>
    <property type="match status" value="1"/>
</dbReference>
<dbReference type="RefSeq" id="WP_223878848.1">
    <property type="nucleotide sequence ID" value="NZ_CAXQEU010000081.1"/>
</dbReference>
<feature type="transmembrane region" description="Helical" evidence="1">
    <location>
        <begin position="301"/>
        <end position="324"/>
    </location>
</feature>
<evidence type="ECO:0000256" key="1">
    <source>
        <dbReference type="SAM" id="Phobius"/>
    </source>
</evidence>
<keyword evidence="3" id="KW-0645">Protease</keyword>
<reference evidence="3" key="1">
    <citation type="submission" date="2022-11" db="EMBL/GenBank/DDBJ databases">
        <title>Refractory cell wall polysaccharides provide important carbon source for microbial heterotrophs in the hadal ocean.</title>
        <authorList>
            <person name="Zhu X."/>
        </authorList>
    </citation>
    <scope>NUCLEOTIDE SEQUENCE</scope>
    <source>
        <strain evidence="3">MTRN7</strain>
    </source>
</reference>
<feature type="transmembrane region" description="Helical" evidence="1">
    <location>
        <begin position="344"/>
        <end position="363"/>
    </location>
</feature>
<dbReference type="InterPro" id="IPR003675">
    <property type="entry name" value="Rce1/LyrA-like_dom"/>
</dbReference>
<feature type="transmembrane region" description="Helical" evidence="1">
    <location>
        <begin position="274"/>
        <end position="294"/>
    </location>
</feature>
<organism evidence="3 4">
    <name type="scientific">Mesoflavibacter profundi</name>
    <dbReference type="NCBI Taxonomy" id="2708110"/>
    <lineage>
        <taxon>Bacteria</taxon>
        <taxon>Pseudomonadati</taxon>
        <taxon>Bacteroidota</taxon>
        <taxon>Flavobacteriia</taxon>
        <taxon>Flavobacteriales</taxon>
        <taxon>Flavobacteriaceae</taxon>
        <taxon>Mesoflavibacter</taxon>
    </lineage>
</organism>
<evidence type="ECO:0000313" key="4">
    <source>
        <dbReference type="Proteomes" id="UP001149142"/>
    </source>
</evidence>
<proteinExistence type="predicted"/>
<feature type="transmembrane region" description="Helical" evidence="1">
    <location>
        <begin position="251"/>
        <end position="268"/>
    </location>
</feature>
<feature type="transmembrane region" description="Helical" evidence="1">
    <location>
        <begin position="21"/>
        <end position="45"/>
    </location>
</feature>
<name>A0ABT4RY79_9FLAO</name>
<feature type="transmembrane region" description="Helical" evidence="1">
    <location>
        <begin position="112"/>
        <end position="132"/>
    </location>
</feature>
<comment type="caution">
    <text evidence="3">The sequence shown here is derived from an EMBL/GenBank/DDBJ whole genome shotgun (WGS) entry which is preliminary data.</text>
</comment>
<dbReference type="EMBL" id="JAPFGC010000002">
    <property type="protein sequence ID" value="MDA0176747.1"/>
    <property type="molecule type" value="Genomic_DNA"/>
</dbReference>
<dbReference type="GO" id="GO:0006508">
    <property type="term" value="P:proteolysis"/>
    <property type="evidence" value="ECO:0007669"/>
    <property type="project" value="UniProtKB-KW"/>
</dbReference>
<evidence type="ECO:0000313" key="3">
    <source>
        <dbReference type="EMBL" id="MDA0176747.1"/>
    </source>
</evidence>
<dbReference type="GO" id="GO:0008233">
    <property type="term" value="F:peptidase activity"/>
    <property type="evidence" value="ECO:0007669"/>
    <property type="project" value="UniProtKB-KW"/>
</dbReference>
<dbReference type="Proteomes" id="UP001149142">
    <property type="component" value="Unassembled WGS sequence"/>
</dbReference>
<keyword evidence="3" id="KW-0378">Hydrolase</keyword>
<sequence>MNYIQQAFKGQHQWWHYLIGFVIILIAWQFIGSLPLLIALIMAMMKSGNGLQNMPSEISELTNLLGQNTFLTLMLVSFLIGLIGLFFVIKVIHKQTILSLTTARDKIDWKRIWFAFFFWGIISSAMVVLDYYLQPEGYVWNFDLQKFLILAVIAIVLLPFQTSFEEYLFRGYLMQGIGVISINKKFPLYFIIFTVSIILYFVLDNTISFRWYFKLLYLLLTLFLIIFSNSNESYLESKTYKMIHENIARRWLPLVITSVIFGVMHIANPEVEKLGYVIMVYYIGTGFFLGIITLMDEGMELALGFHAANNLFTALLVTADWTALQTDSVLKDISDPSVMGIGEIFVPVFIVFPILIFIFTKMYGWNNWKEKLFGDVSNPIANQMHELSDDTNV</sequence>
<feature type="domain" description="CAAX prenyl protease 2/Lysostaphin resistance protein A-like" evidence="2">
    <location>
        <begin position="151"/>
        <end position="312"/>
    </location>
</feature>
<gene>
    <name evidence="3" type="ORF">OOZ35_04485</name>
</gene>
<feature type="transmembrane region" description="Helical" evidence="1">
    <location>
        <begin position="70"/>
        <end position="92"/>
    </location>
</feature>
<accession>A0ABT4RY79</accession>
<evidence type="ECO:0000259" key="2">
    <source>
        <dbReference type="Pfam" id="PF02517"/>
    </source>
</evidence>
<keyword evidence="4" id="KW-1185">Reference proteome</keyword>
<keyword evidence="1" id="KW-1133">Transmembrane helix</keyword>